<feature type="compositionally biased region" description="Low complexity" evidence="2">
    <location>
        <begin position="334"/>
        <end position="343"/>
    </location>
</feature>
<comment type="caution">
    <text evidence="5">The sequence shown here is derived from an EMBL/GenBank/DDBJ whole genome shotgun (WGS) entry which is preliminary data.</text>
</comment>
<evidence type="ECO:0000256" key="2">
    <source>
        <dbReference type="SAM" id="MobiDB-lite"/>
    </source>
</evidence>
<evidence type="ECO:0000256" key="1">
    <source>
        <dbReference type="SAM" id="Coils"/>
    </source>
</evidence>
<evidence type="ECO:0000256" key="3">
    <source>
        <dbReference type="SAM" id="Phobius"/>
    </source>
</evidence>
<feature type="chain" id="PRO_5042000729" evidence="4">
    <location>
        <begin position="20"/>
        <end position="532"/>
    </location>
</feature>
<keyword evidence="3" id="KW-0472">Membrane</keyword>
<feature type="signal peptide" evidence="4">
    <location>
        <begin position="1"/>
        <end position="19"/>
    </location>
</feature>
<keyword evidence="3" id="KW-0812">Transmembrane</keyword>
<feature type="coiled-coil region" evidence="1">
    <location>
        <begin position="483"/>
        <end position="510"/>
    </location>
</feature>
<feature type="compositionally biased region" description="Low complexity" evidence="2">
    <location>
        <begin position="352"/>
        <end position="369"/>
    </location>
</feature>
<keyword evidence="1" id="KW-0175">Coiled coil</keyword>
<dbReference type="Proteomes" id="UP001215151">
    <property type="component" value="Unassembled WGS sequence"/>
</dbReference>
<feature type="compositionally biased region" description="Low complexity" evidence="2">
    <location>
        <begin position="198"/>
        <end position="217"/>
    </location>
</feature>
<feature type="transmembrane region" description="Helical" evidence="3">
    <location>
        <begin position="270"/>
        <end position="296"/>
    </location>
</feature>
<accession>A0AAD7X8J6</accession>
<gene>
    <name evidence="5" type="ORF">ONZ51_g8462</name>
</gene>
<name>A0AAD7X8J6_9APHY</name>
<keyword evidence="3" id="KW-1133">Transmembrane helix</keyword>
<feature type="region of interest" description="Disordered" evidence="2">
    <location>
        <begin position="389"/>
        <end position="410"/>
    </location>
</feature>
<organism evidence="5 6">
    <name type="scientific">Trametes cubensis</name>
    <dbReference type="NCBI Taxonomy" id="1111947"/>
    <lineage>
        <taxon>Eukaryota</taxon>
        <taxon>Fungi</taxon>
        <taxon>Dikarya</taxon>
        <taxon>Basidiomycota</taxon>
        <taxon>Agaricomycotina</taxon>
        <taxon>Agaricomycetes</taxon>
        <taxon>Polyporales</taxon>
        <taxon>Polyporaceae</taxon>
        <taxon>Trametes</taxon>
    </lineage>
</organism>
<reference evidence="5" key="1">
    <citation type="submission" date="2022-11" db="EMBL/GenBank/DDBJ databases">
        <title>Genome Sequence of Cubamyces cubensis.</title>
        <authorList>
            <person name="Buettner E."/>
        </authorList>
    </citation>
    <scope>NUCLEOTIDE SEQUENCE</scope>
    <source>
        <strain evidence="5">MPL-01</strain>
    </source>
</reference>
<evidence type="ECO:0000313" key="6">
    <source>
        <dbReference type="Proteomes" id="UP001215151"/>
    </source>
</evidence>
<sequence length="532" mass="56889">MNGLSRSLFLPFRLLAVSAILVNRTIDDHFGDSITGAVPTYLPDSLWAQGNICSSCNINSKIVDVDRVHNGTWHDSTYHPTHSPSTITASFTGQAVYVFNVIVNTVESTTTYTNLTFYVDDAFAGDYAHIPDPSSSVMYDVPVFSATLHPGQHTLMISAEGSNGSLVLFDYIIYTVDDEVRSQGTETPSLPRESTRASVGPSGPHSLSSSPTMFSTSAGIPRTPVTGARNSEPSGAPGSVTSIIAEPIQSATPEPSVSNPNEEHPAKSPAFAGGIVGGIVGGVVAILVILFVTFILRRYAHLLRWPRKPAPISKDEHVFKFDHHDDAGPSFPAEGGEPTTGPPLGSQHDTNSLSSLLPSSASRSPSPLASEDYTAIAPYSDPKFARRLTDVSKDSRPSSAPPGTEIGSRASSSLFPAEFTFVRASAAPPSHAVDVPAPALSVTSTARSVRYAELSRQIEALESAIQRLHYPGQPGSTPNPETQRVKRERLRALKGQIAELRTELAKEHRLAMEAAPKNKRKGKQPRQLAVVV</sequence>
<keyword evidence="4" id="KW-0732">Signal</keyword>
<proteinExistence type="predicted"/>
<evidence type="ECO:0000313" key="5">
    <source>
        <dbReference type="EMBL" id="KAJ8472515.1"/>
    </source>
</evidence>
<dbReference type="AlphaFoldDB" id="A0AAD7X8J6"/>
<evidence type="ECO:0000256" key="4">
    <source>
        <dbReference type="SAM" id="SignalP"/>
    </source>
</evidence>
<feature type="region of interest" description="Disordered" evidence="2">
    <location>
        <begin position="513"/>
        <end position="532"/>
    </location>
</feature>
<keyword evidence="6" id="KW-1185">Reference proteome</keyword>
<dbReference type="EMBL" id="JAPEVG010000256">
    <property type="protein sequence ID" value="KAJ8472515.1"/>
    <property type="molecule type" value="Genomic_DNA"/>
</dbReference>
<feature type="region of interest" description="Disordered" evidence="2">
    <location>
        <begin position="182"/>
        <end position="240"/>
    </location>
</feature>
<feature type="region of interest" description="Disordered" evidence="2">
    <location>
        <begin position="321"/>
        <end position="369"/>
    </location>
</feature>
<protein>
    <submittedName>
        <fullName evidence="5">Uncharacterized protein</fullName>
    </submittedName>
</protein>